<sequence>MTATTDVGPPVYATSLRAIGTDVRVVVTEPAALPQAREFLVVALAELDLVASRFRPESELSRTNGLAAAGAGCGREQLTVTVSPELAELLTVAQRVENLTDGLVSPATGAALVAAGYDVDLDVVRGREPTTEPVRPQSIPAPRIRLTGCRLTLPAGTMLDLGSSAKAHAAQRSANRIAEYVGVGVLVDLGGDIGCAGTPPRDGWRIGVRDWTGRTRQTVRVHANQAFATSSTRVRTWRRGARIVHHIIDPRTGTPARTPWAQVTCMAADTVLANAASTAAVIAADDAPEWLTRRRIPALLVDHDGHEYRVAGWPPETSTGEAI</sequence>
<accession>A0A846WWR9</accession>
<dbReference type="AlphaFoldDB" id="A0A846WWR9"/>
<dbReference type="Gene3D" id="3.10.520.10">
    <property type="entry name" value="ApbE-like domains"/>
    <property type="match status" value="1"/>
</dbReference>
<evidence type="ECO:0000256" key="6">
    <source>
        <dbReference type="ARBA" id="ARBA00022723"/>
    </source>
</evidence>
<evidence type="ECO:0000256" key="5">
    <source>
        <dbReference type="ARBA" id="ARBA00022679"/>
    </source>
</evidence>
<evidence type="ECO:0000256" key="1">
    <source>
        <dbReference type="ARBA" id="ARBA00001946"/>
    </source>
</evidence>
<keyword evidence="7" id="KW-0274">FAD</keyword>
<evidence type="ECO:0000256" key="4">
    <source>
        <dbReference type="ARBA" id="ARBA00022630"/>
    </source>
</evidence>
<dbReference type="PANTHER" id="PTHR30040">
    <property type="entry name" value="THIAMINE BIOSYNTHESIS LIPOPROTEIN APBE"/>
    <property type="match status" value="1"/>
</dbReference>
<evidence type="ECO:0000313" key="12">
    <source>
        <dbReference type="Proteomes" id="UP000563898"/>
    </source>
</evidence>
<protein>
    <recommendedName>
        <fullName evidence="3">FAD:protein FMN transferase</fullName>
        <ecNumber evidence="2">2.7.1.180</ecNumber>
    </recommendedName>
    <alternativeName>
        <fullName evidence="9">Flavin transferase</fullName>
    </alternativeName>
</protein>
<keyword evidence="6" id="KW-0479">Metal-binding</keyword>
<evidence type="ECO:0000256" key="10">
    <source>
        <dbReference type="ARBA" id="ARBA00048540"/>
    </source>
</evidence>
<evidence type="ECO:0000313" key="11">
    <source>
        <dbReference type="EMBL" id="NKY05083.1"/>
    </source>
</evidence>
<dbReference type="InterPro" id="IPR003374">
    <property type="entry name" value="ApbE-like_sf"/>
</dbReference>
<dbReference type="EC" id="2.7.1.180" evidence="2"/>
<dbReference type="GO" id="GO:0016740">
    <property type="term" value="F:transferase activity"/>
    <property type="evidence" value="ECO:0007669"/>
    <property type="project" value="UniProtKB-KW"/>
</dbReference>
<name>A0A846WWR9_9ACTN</name>
<evidence type="ECO:0000256" key="7">
    <source>
        <dbReference type="ARBA" id="ARBA00022827"/>
    </source>
</evidence>
<comment type="cofactor">
    <cofactor evidence="1">
        <name>Mg(2+)</name>
        <dbReference type="ChEBI" id="CHEBI:18420"/>
    </cofactor>
</comment>
<dbReference type="SUPFAM" id="SSF143631">
    <property type="entry name" value="ApbE-like"/>
    <property type="match status" value="1"/>
</dbReference>
<reference evidence="11 12" key="1">
    <citation type="submission" date="2020-04" db="EMBL/GenBank/DDBJ databases">
        <title>MicrobeNet Type strains.</title>
        <authorList>
            <person name="Nicholson A.C."/>
        </authorList>
    </citation>
    <scope>NUCLEOTIDE SEQUENCE [LARGE SCALE GENOMIC DNA]</scope>
    <source>
        <strain evidence="11 12">ATCC BAA-14</strain>
    </source>
</reference>
<evidence type="ECO:0000256" key="3">
    <source>
        <dbReference type="ARBA" id="ARBA00016337"/>
    </source>
</evidence>
<dbReference type="Pfam" id="PF02424">
    <property type="entry name" value="ApbE"/>
    <property type="match status" value="1"/>
</dbReference>
<dbReference type="Proteomes" id="UP000563898">
    <property type="component" value="Unassembled WGS sequence"/>
</dbReference>
<dbReference type="InterPro" id="IPR024932">
    <property type="entry name" value="ApbE"/>
</dbReference>
<dbReference type="PANTHER" id="PTHR30040:SF2">
    <property type="entry name" value="FAD:PROTEIN FMN TRANSFERASE"/>
    <property type="match status" value="1"/>
</dbReference>
<keyword evidence="5 11" id="KW-0808">Transferase</keyword>
<organism evidence="11 12">
    <name type="scientific">Gordonia polyisoprenivorans</name>
    <dbReference type="NCBI Taxonomy" id="84595"/>
    <lineage>
        <taxon>Bacteria</taxon>
        <taxon>Bacillati</taxon>
        <taxon>Actinomycetota</taxon>
        <taxon>Actinomycetes</taxon>
        <taxon>Mycobacteriales</taxon>
        <taxon>Gordoniaceae</taxon>
        <taxon>Gordonia</taxon>
    </lineage>
</organism>
<keyword evidence="4" id="KW-0285">Flavoprotein</keyword>
<dbReference type="RefSeq" id="WP_006367954.1">
    <property type="nucleotide sequence ID" value="NZ_JAAXPC010000028.1"/>
</dbReference>
<dbReference type="GO" id="GO:0046872">
    <property type="term" value="F:metal ion binding"/>
    <property type="evidence" value="ECO:0007669"/>
    <property type="project" value="UniProtKB-KW"/>
</dbReference>
<evidence type="ECO:0000256" key="2">
    <source>
        <dbReference type="ARBA" id="ARBA00011955"/>
    </source>
</evidence>
<comment type="catalytic activity">
    <reaction evidence="10">
        <text>L-threonyl-[protein] + FAD = FMN-L-threonyl-[protein] + AMP + H(+)</text>
        <dbReference type="Rhea" id="RHEA:36847"/>
        <dbReference type="Rhea" id="RHEA-COMP:11060"/>
        <dbReference type="Rhea" id="RHEA-COMP:11061"/>
        <dbReference type="ChEBI" id="CHEBI:15378"/>
        <dbReference type="ChEBI" id="CHEBI:30013"/>
        <dbReference type="ChEBI" id="CHEBI:57692"/>
        <dbReference type="ChEBI" id="CHEBI:74257"/>
        <dbReference type="ChEBI" id="CHEBI:456215"/>
        <dbReference type="EC" id="2.7.1.180"/>
    </reaction>
</comment>
<evidence type="ECO:0000256" key="9">
    <source>
        <dbReference type="ARBA" id="ARBA00031306"/>
    </source>
</evidence>
<comment type="caution">
    <text evidence="11">The sequence shown here is derived from an EMBL/GenBank/DDBJ whole genome shotgun (WGS) entry which is preliminary data.</text>
</comment>
<proteinExistence type="predicted"/>
<dbReference type="EMBL" id="JAAXPC010000028">
    <property type="protein sequence ID" value="NKY05083.1"/>
    <property type="molecule type" value="Genomic_DNA"/>
</dbReference>
<keyword evidence="8" id="KW-0460">Magnesium</keyword>
<evidence type="ECO:0000256" key="8">
    <source>
        <dbReference type="ARBA" id="ARBA00022842"/>
    </source>
</evidence>
<gene>
    <name evidence="11" type="ORF">HGA05_26340</name>
</gene>